<dbReference type="Proteomes" id="UP000187203">
    <property type="component" value="Unassembled WGS sequence"/>
</dbReference>
<proteinExistence type="predicted"/>
<dbReference type="OrthoDB" id="1928976at2759"/>
<dbReference type="AlphaFoldDB" id="A0A1R3G9T3"/>
<feature type="domain" description="Helitron helicase-like" evidence="1">
    <location>
        <begin position="443"/>
        <end position="569"/>
    </location>
</feature>
<protein>
    <recommendedName>
        <fullName evidence="1">Helitron helicase-like domain-containing protein</fullName>
    </recommendedName>
</protein>
<dbReference type="STRING" id="93759.A0A1R3G9T3"/>
<evidence type="ECO:0000313" key="2">
    <source>
        <dbReference type="EMBL" id="OMO54816.1"/>
    </source>
</evidence>
<evidence type="ECO:0000313" key="3">
    <source>
        <dbReference type="Proteomes" id="UP000187203"/>
    </source>
</evidence>
<gene>
    <name evidence="2" type="ORF">COLO4_36339</name>
</gene>
<dbReference type="Pfam" id="PF14214">
    <property type="entry name" value="Helitron_like_N"/>
    <property type="match status" value="1"/>
</dbReference>
<reference evidence="3" key="1">
    <citation type="submission" date="2013-09" db="EMBL/GenBank/DDBJ databases">
        <title>Corchorus olitorius genome sequencing.</title>
        <authorList>
            <person name="Alam M."/>
            <person name="Haque M.S."/>
            <person name="Islam M.S."/>
            <person name="Emdad E.M."/>
            <person name="Islam M.M."/>
            <person name="Ahmed B."/>
            <person name="Halim A."/>
            <person name="Hossen Q.M.M."/>
            <person name="Hossain M.Z."/>
            <person name="Ahmed R."/>
            <person name="Khan M.M."/>
            <person name="Islam R."/>
            <person name="Rashid M.M."/>
            <person name="Khan S.A."/>
            <person name="Rahman M.S."/>
            <person name="Alam M."/>
            <person name="Yahiya A.S."/>
            <person name="Khan M.S."/>
            <person name="Azam M.S."/>
            <person name="Haque T."/>
            <person name="Lashkar M.Z.H."/>
            <person name="Akhand A.I."/>
            <person name="Morshed G."/>
            <person name="Roy S."/>
            <person name="Uddin K.S."/>
            <person name="Rabeya T."/>
            <person name="Hossain A.S."/>
            <person name="Chowdhury A."/>
            <person name="Snigdha A.R."/>
            <person name="Mortoza M.S."/>
            <person name="Matin S.A."/>
            <person name="Hoque S.M.E."/>
            <person name="Islam M.K."/>
            <person name="Roy D.K."/>
            <person name="Haider R."/>
            <person name="Moosa M.M."/>
            <person name="Elias S.M."/>
            <person name="Hasan A.M."/>
            <person name="Jahan S."/>
            <person name="Shafiuddin M."/>
            <person name="Mahmood N."/>
            <person name="Shommy N.S."/>
        </authorList>
    </citation>
    <scope>NUCLEOTIDE SEQUENCE [LARGE SCALE GENOMIC DNA]</scope>
    <source>
        <strain evidence="3">cv. O-4</strain>
    </source>
</reference>
<sequence>MSGWADVECVISFGWMDLASCHPILSEELLPSGGQITRLEGLMHDVPDSIDFFPQTPSPSIRPRKRVCRLGSSFPIEVPVHLVSSVHASALPEHLSIAECSGLEHGSGVRPLSATRKRCANSSLPHLDKRRRISEDVGSSAGPPDFGSGKCFDIDNFGAPYVVCHFCGAYMWMEEKVVSASRVQYPVFSLSCQQGIISLPARKPAPLFLDSLLNPRGGPLCRSFRENIRVYNSLFQFTSLGGEIDNSVNVRPGPYVFRLHNQTYHRIGHLLPADGHKPRFAQLYIYDCANEVSNRVYYVSGAGSTNNVNRLIVEGLINMLDSCNEVVQLFRTAMERIDSEPTKAVRIRLIRSRGDKPRTYLVPTSSQIGGLIVDDFGQSNGDLDVIVEHRDGRFKSIGTVHLLYMSLQYPILFPYGGDGFTPDIKYVDSPVKERVVWKTLSMREYYAYQLQQRDCVDMYTNVRDAIHRGDVDSSRVGKQIILPASFIGGPRYLYKKYQDAMSICRAYGYPNLIITFTCNGNWPELQAGLDFFPDLRLEDRPYLVARVFHIKLRHLLDDIMKRGHFGPVFAGFPLLFFSITCSMPS</sequence>
<name>A0A1R3G9T3_9ROSI</name>
<dbReference type="InterPro" id="IPR025476">
    <property type="entry name" value="Helitron_helicase-like"/>
</dbReference>
<organism evidence="2 3">
    <name type="scientific">Corchorus olitorius</name>
    <dbReference type="NCBI Taxonomy" id="93759"/>
    <lineage>
        <taxon>Eukaryota</taxon>
        <taxon>Viridiplantae</taxon>
        <taxon>Streptophyta</taxon>
        <taxon>Embryophyta</taxon>
        <taxon>Tracheophyta</taxon>
        <taxon>Spermatophyta</taxon>
        <taxon>Magnoliopsida</taxon>
        <taxon>eudicotyledons</taxon>
        <taxon>Gunneridae</taxon>
        <taxon>Pentapetalae</taxon>
        <taxon>rosids</taxon>
        <taxon>malvids</taxon>
        <taxon>Malvales</taxon>
        <taxon>Malvaceae</taxon>
        <taxon>Grewioideae</taxon>
        <taxon>Apeibeae</taxon>
        <taxon>Corchorus</taxon>
    </lineage>
</organism>
<keyword evidence="3" id="KW-1185">Reference proteome</keyword>
<evidence type="ECO:0000259" key="1">
    <source>
        <dbReference type="Pfam" id="PF14214"/>
    </source>
</evidence>
<accession>A0A1R3G9T3</accession>
<dbReference type="PANTHER" id="PTHR45786:SF74">
    <property type="entry name" value="ATP-DEPENDENT DNA HELICASE"/>
    <property type="match status" value="1"/>
</dbReference>
<comment type="caution">
    <text evidence="2">The sequence shown here is derived from an EMBL/GenBank/DDBJ whole genome shotgun (WGS) entry which is preliminary data.</text>
</comment>
<dbReference type="PANTHER" id="PTHR45786">
    <property type="entry name" value="DNA BINDING PROTEIN-LIKE"/>
    <property type="match status" value="1"/>
</dbReference>
<dbReference type="EMBL" id="AWUE01023149">
    <property type="protein sequence ID" value="OMO54816.1"/>
    <property type="molecule type" value="Genomic_DNA"/>
</dbReference>